<evidence type="ECO:0000313" key="4">
    <source>
        <dbReference type="EMBL" id="CAH3141093.1"/>
    </source>
</evidence>
<feature type="compositionally biased region" description="Polar residues" evidence="2">
    <location>
        <begin position="159"/>
        <end position="172"/>
    </location>
</feature>
<dbReference type="InterPro" id="IPR013087">
    <property type="entry name" value="Znf_C2H2_type"/>
</dbReference>
<accession>A0ABN8PDJ4</accession>
<keyword evidence="5" id="KW-1185">Reference proteome</keyword>
<protein>
    <recommendedName>
        <fullName evidence="3">C2H2-type domain-containing protein</fullName>
    </recommendedName>
</protein>
<feature type="region of interest" description="Disordered" evidence="2">
    <location>
        <begin position="237"/>
        <end position="264"/>
    </location>
</feature>
<keyword evidence="1" id="KW-0863">Zinc-finger</keyword>
<proteinExistence type="predicted"/>
<name>A0ABN8PDJ4_9CNID</name>
<feature type="domain" description="C2H2-type" evidence="3">
    <location>
        <begin position="190"/>
        <end position="221"/>
    </location>
</feature>
<gene>
    <name evidence="4" type="ORF">PEVE_00042030</name>
</gene>
<evidence type="ECO:0000313" key="5">
    <source>
        <dbReference type="Proteomes" id="UP001159427"/>
    </source>
</evidence>
<dbReference type="PROSITE" id="PS00028">
    <property type="entry name" value="ZINC_FINGER_C2H2_1"/>
    <property type="match status" value="1"/>
</dbReference>
<evidence type="ECO:0000256" key="1">
    <source>
        <dbReference type="PROSITE-ProRule" id="PRU00042"/>
    </source>
</evidence>
<keyword evidence="1" id="KW-0479">Metal-binding</keyword>
<dbReference type="PROSITE" id="PS50157">
    <property type="entry name" value="ZINC_FINGER_C2H2_2"/>
    <property type="match status" value="1"/>
</dbReference>
<comment type="caution">
    <text evidence="4">The sequence shown here is derived from an EMBL/GenBank/DDBJ whole genome shotgun (WGS) entry which is preliminary data.</text>
</comment>
<dbReference type="EMBL" id="CALNXI010000811">
    <property type="protein sequence ID" value="CAH3141093.1"/>
    <property type="molecule type" value="Genomic_DNA"/>
</dbReference>
<feature type="region of interest" description="Disordered" evidence="2">
    <location>
        <begin position="153"/>
        <end position="172"/>
    </location>
</feature>
<reference evidence="4 5" key="1">
    <citation type="submission" date="2022-05" db="EMBL/GenBank/DDBJ databases">
        <authorList>
            <consortium name="Genoscope - CEA"/>
            <person name="William W."/>
        </authorList>
    </citation>
    <scope>NUCLEOTIDE SEQUENCE [LARGE SCALE GENOMIC DNA]</scope>
</reference>
<evidence type="ECO:0000256" key="2">
    <source>
        <dbReference type="SAM" id="MobiDB-lite"/>
    </source>
</evidence>
<dbReference type="Proteomes" id="UP001159427">
    <property type="component" value="Unassembled WGS sequence"/>
</dbReference>
<evidence type="ECO:0000259" key="3">
    <source>
        <dbReference type="PROSITE" id="PS50157"/>
    </source>
</evidence>
<organism evidence="4 5">
    <name type="scientific">Porites evermanni</name>
    <dbReference type="NCBI Taxonomy" id="104178"/>
    <lineage>
        <taxon>Eukaryota</taxon>
        <taxon>Metazoa</taxon>
        <taxon>Cnidaria</taxon>
        <taxon>Anthozoa</taxon>
        <taxon>Hexacorallia</taxon>
        <taxon>Scleractinia</taxon>
        <taxon>Fungiina</taxon>
        <taxon>Poritidae</taxon>
        <taxon>Porites</taxon>
    </lineage>
</organism>
<keyword evidence="1" id="KW-0862">Zinc</keyword>
<sequence length="264" mass="29858">MREEDVLSEKELILLRAAICRQCRGKLTTSLATYQKNSQEVRKNSERNDYSGFLTARFLMQTEQQTQERRIVNPRRGRFDTEKFLMSENADLKFNASNKEGDGSNKQRSRENITHVKATITCLFWSLLSGIPHDNQVKWIAERPVKGEFVSVKPRQPKPATSHTNSLLKEGSTTEMTQQANANLADSHLFPCPDDGCTKSFMTYGRLEQHLMYGKHQFRRAESVSLIDRAKLSSAECLEPGGSHPEVTIPDTEIHSGSPCLPEG</sequence>